<name>A0AAV9DEQ5_ACOCL</name>
<dbReference type="PANTHER" id="PTHR42695:SF13">
    <property type="entry name" value="GLUTAMINE AMIDOTRANSFERASE CLASS-I FAMILY PROTEIN, EXPRESSED"/>
    <property type="match status" value="1"/>
</dbReference>
<dbReference type="InterPro" id="IPR017926">
    <property type="entry name" value="GATASE"/>
</dbReference>
<feature type="domain" description="Glutamine amidotransferase" evidence="2">
    <location>
        <begin position="5"/>
        <end position="96"/>
    </location>
</feature>
<reference evidence="3" key="2">
    <citation type="submission" date="2023-06" db="EMBL/GenBank/DDBJ databases">
        <authorList>
            <person name="Ma L."/>
            <person name="Liu K.-W."/>
            <person name="Li Z."/>
            <person name="Hsiao Y.-Y."/>
            <person name="Qi Y."/>
            <person name="Fu T."/>
            <person name="Tang G."/>
            <person name="Zhang D."/>
            <person name="Sun W.-H."/>
            <person name="Liu D.-K."/>
            <person name="Li Y."/>
            <person name="Chen G.-Z."/>
            <person name="Liu X.-D."/>
            <person name="Liao X.-Y."/>
            <person name="Jiang Y.-T."/>
            <person name="Yu X."/>
            <person name="Hao Y."/>
            <person name="Huang J."/>
            <person name="Zhao X.-W."/>
            <person name="Ke S."/>
            <person name="Chen Y.-Y."/>
            <person name="Wu W.-L."/>
            <person name="Hsu J.-L."/>
            <person name="Lin Y.-F."/>
            <person name="Huang M.-D."/>
            <person name="Li C.-Y."/>
            <person name="Huang L."/>
            <person name="Wang Z.-W."/>
            <person name="Zhao X."/>
            <person name="Zhong W.-Y."/>
            <person name="Peng D.-H."/>
            <person name="Ahmad S."/>
            <person name="Lan S."/>
            <person name="Zhang J.-S."/>
            <person name="Tsai W.-C."/>
            <person name="Van De Peer Y."/>
            <person name="Liu Z.-J."/>
        </authorList>
    </citation>
    <scope>NUCLEOTIDE SEQUENCE</scope>
    <source>
        <strain evidence="3">CP</strain>
        <tissue evidence="3">Leaves</tissue>
    </source>
</reference>
<dbReference type="Proteomes" id="UP001180020">
    <property type="component" value="Unassembled WGS sequence"/>
</dbReference>
<dbReference type="AlphaFoldDB" id="A0AAV9DEQ5"/>
<dbReference type="PROSITE" id="PS51273">
    <property type="entry name" value="GATASE_TYPE_1"/>
    <property type="match status" value="1"/>
</dbReference>
<evidence type="ECO:0000313" key="3">
    <source>
        <dbReference type="EMBL" id="KAK1299788.1"/>
    </source>
</evidence>
<evidence type="ECO:0000313" key="4">
    <source>
        <dbReference type="Proteomes" id="UP001180020"/>
    </source>
</evidence>
<sequence>MHKKVLGICFGHQILSRALGGKTGRATRGWDIGLTSINLSLSKFHPPSLFVVECHRDEVLELPSKAEVIGWSEKTGIEAFRYGDHMMGIQTHPEYTKDILLYLIDRLTRCKLISRSHAEVAKARLEKEEPDREAWKMVCRNFLKEKSSKLIDCGMFVDKFDACGGNVWFYVWMGERRHGENVKT</sequence>
<dbReference type="SUPFAM" id="SSF52317">
    <property type="entry name" value="Class I glutamine amidotransferase-like"/>
    <property type="match status" value="1"/>
</dbReference>
<keyword evidence="4" id="KW-1185">Reference proteome</keyword>
<dbReference type="InterPro" id="IPR029062">
    <property type="entry name" value="Class_I_gatase-like"/>
</dbReference>
<dbReference type="PANTHER" id="PTHR42695">
    <property type="entry name" value="GLUTAMINE AMIDOTRANSFERASE YLR126C-RELATED"/>
    <property type="match status" value="1"/>
</dbReference>
<dbReference type="InterPro" id="IPR044992">
    <property type="entry name" value="ChyE-like"/>
</dbReference>
<organism evidence="3 4">
    <name type="scientific">Acorus calamus</name>
    <name type="common">Sweet flag</name>
    <dbReference type="NCBI Taxonomy" id="4465"/>
    <lineage>
        <taxon>Eukaryota</taxon>
        <taxon>Viridiplantae</taxon>
        <taxon>Streptophyta</taxon>
        <taxon>Embryophyta</taxon>
        <taxon>Tracheophyta</taxon>
        <taxon>Spermatophyta</taxon>
        <taxon>Magnoliopsida</taxon>
        <taxon>Liliopsida</taxon>
        <taxon>Acoraceae</taxon>
        <taxon>Acorus</taxon>
    </lineage>
</organism>
<proteinExistence type="inferred from homology"/>
<gene>
    <name evidence="3" type="ORF">QJS10_CPB13g00266</name>
</gene>
<dbReference type="Gene3D" id="3.40.50.880">
    <property type="match status" value="1"/>
</dbReference>
<dbReference type="GO" id="GO:0005829">
    <property type="term" value="C:cytosol"/>
    <property type="evidence" value="ECO:0007669"/>
    <property type="project" value="TreeGrafter"/>
</dbReference>
<dbReference type="EMBL" id="JAUJYO010000013">
    <property type="protein sequence ID" value="KAK1299788.1"/>
    <property type="molecule type" value="Genomic_DNA"/>
</dbReference>
<comment type="caution">
    <text evidence="3">The sequence shown here is derived from an EMBL/GenBank/DDBJ whole genome shotgun (WGS) entry which is preliminary data.</text>
</comment>
<protein>
    <recommendedName>
        <fullName evidence="2">Glutamine amidotransferase domain-containing protein</fullName>
    </recommendedName>
</protein>
<evidence type="ECO:0000259" key="2">
    <source>
        <dbReference type="Pfam" id="PF00117"/>
    </source>
</evidence>
<dbReference type="CDD" id="cd01741">
    <property type="entry name" value="GATase1_1"/>
    <property type="match status" value="1"/>
</dbReference>
<dbReference type="Pfam" id="PF00117">
    <property type="entry name" value="GATase"/>
    <property type="match status" value="1"/>
</dbReference>
<accession>A0AAV9DEQ5</accession>
<reference evidence="3" key="1">
    <citation type="journal article" date="2023" name="Nat. Commun.">
        <title>Diploid and tetraploid genomes of Acorus and the evolution of monocots.</title>
        <authorList>
            <person name="Ma L."/>
            <person name="Liu K.W."/>
            <person name="Li Z."/>
            <person name="Hsiao Y.Y."/>
            <person name="Qi Y."/>
            <person name="Fu T."/>
            <person name="Tang G.D."/>
            <person name="Zhang D."/>
            <person name="Sun W.H."/>
            <person name="Liu D.K."/>
            <person name="Li Y."/>
            <person name="Chen G.Z."/>
            <person name="Liu X.D."/>
            <person name="Liao X.Y."/>
            <person name="Jiang Y.T."/>
            <person name="Yu X."/>
            <person name="Hao Y."/>
            <person name="Huang J."/>
            <person name="Zhao X.W."/>
            <person name="Ke S."/>
            <person name="Chen Y.Y."/>
            <person name="Wu W.L."/>
            <person name="Hsu J.L."/>
            <person name="Lin Y.F."/>
            <person name="Huang M.D."/>
            <person name="Li C.Y."/>
            <person name="Huang L."/>
            <person name="Wang Z.W."/>
            <person name="Zhao X."/>
            <person name="Zhong W.Y."/>
            <person name="Peng D.H."/>
            <person name="Ahmad S."/>
            <person name="Lan S."/>
            <person name="Zhang J.S."/>
            <person name="Tsai W.C."/>
            <person name="Van de Peer Y."/>
            <person name="Liu Z.J."/>
        </authorList>
    </citation>
    <scope>NUCLEOTIDE SEQUENCE</scope>
    <source>
        <strain evidence="3">CP</strain>
    </source>
</reference>
<evidence type="ECO:0000256" key="1">
    <source>
        <dbReference type="ARBA" id="ARBA00011083"/>
    </source>
</evidence>
<comment type="similarity">
    <text evidence="1">Belongs to the peptidase C26 family.</text>
</comment>